<dbReference type="Proteomes" id="UP000008388">
    <property type="component" value="Segment"/>
</dbReference>
<dbReference type="EMBL" id="HQ630627">
    <property type="protein sequence ID" value="AEH03522.1"/>
    <property type="molecule type" value="Genomic_DNA"/>
</dbReference>
<organism evidence="1 2">
    <name type="scientific">Pseudomonas phage PhiPA3</name>
    <name type="common">Pseudomonas aeruginosa phage PhiPA3</name>
    <dbReference type="NCBI Taxonomy" id="998086"/>
    <lineage>
        <taxon>Viruses</taxon>
        <taxon>Duplodnaviria</taxon>
        <taxon>Heunggongvirae</taxon>
        <taxon>Uroviricota</taxon>
        <taxon>Caudoviricetes</taxon>
        <taxon>Chimalliviridae</taxon>
        <taxon>Miltoncavirus</taxon>
        <taxon>Miltoncavirus PhiPA3</taxon>
    </lineage>
</organism>
<dbReference type="InterPro" id="IPR024413">
    <property type="entry name" value="Phage_phiKZ_Orf92_int-head"/>
</dbReference>
<accession>F8SJL2</accession>
<sequence length="426" mass="47345">MALEQQPPCNVNDELADTIIEPNDEIIEDSSDFVNVDPEVEVLNDEAEELASVNEALEAYSVLLKQAGEKGINRQTAAIMAVGMRNIDRKLGFDNPGFGLEEFNSATPRDGRQQVVISIEDIKERGKVLFEKLKEFFNKLMAVAKQVWERVAGARVKTERKAQYLLTAIPKFPGYPGGKFRGEVPPVPAGVRSNLPNLADNRKEATDKDSFEVVINTPAPVFADGKNTYDNIDREKRYIKLLSNGLPRFYRDIFVKVREVIRSGNDDSDLMVSILDYVHRAAELVLKTGLAGESLPGNRQLVWDKEALSFALVESDGTVPESITLDLRPNTRLKALAKDIHSFSGEPWTADREKAMKEVSGDYQAVVSDLNRVFADDVERAQRLAGAIMTLMQKVYKPGLFANVEVAVVRALSAKLEIVEAELASY</sequence>
<keyword evidence="2" id="KW-1185">Reference proteome</keyword>
<dbReference type="GeneID" id="26643627"/>
<dbReference type="Pfam" id="PF12699">
    <property type="entry name" value="phiKZ_IP"/>
    <property type="match status" value="1"/>
</dbReference>
<evidence type="ECO:0000313" key="1">
    <source>
        <dbReference type="EMBL" id="AEH03522.1"/>
    </source>
</evidence>
<organismHost>
    <name type="scientific">Pseudomonas aeruginosa</name>
    <dbReference type="NCBI Taxonomy" id="287"/>
</organismHost>
<dbReference type="KEGG" id="vg:26643627"/>
<proteinExistence type="predicted"/>
<dbReference type="RefSeq" id="YP_009217178.1">
    <property type="nucleotide sequence ID" value="NC_028999.1"/>
</dbReference>
<reference evidence="1 2" key="1">
    <citation type="journal article" date="2011" name="Microbiology">
        <title>The Pseudomonas aeruginosa generalized transducing phage phiPA3 is a new member of the phiKZ-like group of 'jumbo' phages, and infects model laboratory strains and clinical isolates from cystic fibrosis patients.</title>
        <authorList>
            <person name="Monson R."/>
            <person name="Foulds I."/>
            <person name="Foweraker J."/>
            <person name="Welch M."/>
            <person name="Salmond G.P."/>
        </authorList>
    </citation>
    <scope>NUCLEOTIDE SEQUENCE [LARGE SCALE GENOMIC DNA]</scope>
</reference>
<gene>
    <name evidence="1" type="primary">098</name>
</gene>
<protein>
    <submittedName>
        <fullName evidence="1">Virion structural protein</fullName>
    </submittedName>
</protein>
<name>F8SJL2_BPPA3</name>
<evidence type="ECO:0000313" key="2">
    <source>
        <dbReference type="Proteomes" id="UP000008388"/>
    </source>
</evidence>